<dbReference type="Proteomes" id="UP001597343">
    <property type="component" value="Unassembled WGS sequence"/>
</dbReference>
<dbReference type="PROSITE" id="PS50850">
    <property type="entry name" value="MFS"/>
    <property type="match status" value="1"/>
</dbReference>
<sequence length="421" mass="45772">MGQKQSMFAPVKQRSFRNLFIGSLFSDSANWLDMTALAVVIAYEWGMGATEIASMMIVLALPWIFIGPVVAVWADRLPRRMLMVTCVLIRAVVILGLFFVPNLYLMLALVFLRACVATLYNPARMSAIRSLVSDDLLPQAISLGQMSMYLTQIGAPMLGGALIPLIGARQVFLVEIGFLLLSALFLAFLPPLKSEANESERGQHFWKQFAAGIVHVKSKRILSVSIILMTIGMFIVLLYDGMLVIWTKDVGLGEHAFGYLVSALGIGSVVGALLMGSIPRWHKKPLHMLITLALICGLLDVVIGLGGLKVITVGLWMWFLYFLFFGIFSAAAMIPFSFIIQKETPKHLIARVSGVSTATTALSMLLAPALGAWLSSLIGIGGTFVIAGLFMSLIAVIVLLLLSRILNEKQDVVNESPAPSA</sequence>
<comment type="caution">
    <text evidence="9">The sequence shown here is derived from an EMBL/GenBank/DDBJ whole genome shotgun (WGS) entry which is preliminary data.</text>
</comment>
<dbReference type="SUPFAM" id="SSF103473">
    <property type="entry name" value="MFS general substrate transporter"/>
    <property type="match status" value="1"/>
</dbReference>
<dbReference type="EMBL" id="JBHUIO010000002">
    <property type="protein sequence ID" value="MFD2168744.1"/>
    <property type="molecule type" value="Genomic_DNA"/>
</dbReference>
<gene>
    <name evidence="9" type="ORF">ACFSOY_01765</name>
</gene>
<name>A0ABW4ZTB8_9BACL</name>
<keyword evidence="4 7" id="KW-0812">Transmembrane</keyword>
<feature type="transmembrane region" description="Helical" evidence="7">
    <location>
        <begin position="81"/>
        <end position="99"/>
    </location>
</feature>
<evidence type="ECO:0000313" key="9">
    <source>
        <dbReference type="EMBL" id="MFD2168744.1"/>
    </source>
</evidence>
<evidence type="ECO:0000256" key="3">
    <source>
        <dbReference type="ARBA" id="ARBA00022475"/>
    </source>
</evidence>
<feature type="transmembrane region" description="Helical" evidence="7">
    <location>
        <begin position="257"/>
        <end position="276"/>
    </location>
</feature>
<feature type="transmembrane region" description="Helical" evidence="7">
    <location>
        <begin position="288"/>
        <end position="312"/>
    </location>
</feature>
<keyword evidence="3" id="KW-1003">Cell membrane</keyword>
<evidence type="ECO:0000256" key="6">
    <source>
        <dbReference type="ARBA" id="ARBA00023136"/>
    </source>
</evidence>
<dbReference type="RefSeq" id="WP_386043731.1">
    <property type="nucleotide sequence ID" value="NZ_JBHUIO010000002.1"/>
</dbReference>
<feature type="transmembrane region" description="Helical" evidence="7">
    <location>
        <begin position="352"/>
        <end position="374"/>
    </location>
</feature>
<evidence type="ECO:0000313" key="10">
    <source>
        <dbReference type="Proteomes" id="UP001597343"/>
    </source>
</evidence>
<dbReference type="InterPro" id="IPR011701">
    <property type="entry name" value="MFS"/>
</dbReference>
<dbReference type="PANTHER" id="PTHR23513">
    <property type="entry name" value="INTEGRAL MEMBRANE EFFLUX PROTEIN-RELATED"/>
    <property type="match status" value="1"/>
</dbReference>
<dbReference type="Pfam" id="PF07690">
    <property type="entry name" value="MFS_1"/>
    <property type="match status" value="1"/>
</dbReference>
<feature type="transmembrane region" description="Helical" evidence="7">
    <location>
        <begin position="172"/>
        <end position="192"/>
    </location>
</feature>
<organism evidence="9 10">
    <name type="scientific">Tumebacillus lipolyticus</name>
    <dbReference type="NCBI Taxonomy" id="1280370"/>
    <lineage>
        <taxon>Bacteria</taxon>
        <taxon>Bacillati</taxon>
        <taxon>Bacillota</taxon>
        <taxon>Bacilli</taxon>
        <taxon>Bacillales</taxon>
        <taxon>Alicyclobacillaceae</taxon>
        <taxon>Tumebacillus</taxon>
    </lineage>
</organism>
<feature type="transmembrane region" description="Helical" evidence="7">
    <location>
        <begin position="221"/>
        <end position="245"/>
    </location>
</feature>
<evidence type="ECO:0000256" key="1">
    <source>
        <dbReference type="ARBA" id="ARBA00004651"/>
    </source>
</evidence>
<proteinExistence type="predicted"/>
<evidence type="ECO:0000256" key="4">
    <source>
        <dbReference type="ARBA" id="ARBA00022692"/>
    </source>
</evidence>
<evidence type="ECO:0000259" key="8">
    <source>
        <dbReference type="PROSITE" id="PS50850"/>
    </source>
</evidence>
<feature type="transmembrane region" description="Helical" evidence="7">
    <location>
        <begin position="380"/>
        <end position="402"/>
    </location>
</feature>
<reference evidence="10" key="1">
    <citation type="journal article" date="2019" name="Int. J. Syst. Evol. Microbiol.">
        <title>The Global Catalogue of Microorganisms (GCM) 10K type strain sequencing project: providing services to taxonomists for standard genome sequencing and annotation.</title>
        <authorList>
            <consortium name="The Broad Institute Genomics Platform"/>
            <consortium name="The Broad Institute Genome Sequencing Center for Infectious Disease"/>
            <person name="Wu L."/>
            <person name="Ma J."/>
        </authorList>
    </citation>
    <scope>NUCLEOTIDE SEQUENCE [LARGE SCALE GENOMIC DNA]</scope>
    <source>
        <strain evidence="10">CGMCC 1.13574</strain>
    </source>
</reference>
<dbReference type="Gene3D" id="1.20.1250.20">
    <property type="entry name" value="MFS general substrate transporter like domains"/>
    <property type="match status" value="1"/>
</dbReference>
<keyword evidence="2" id="KW-0813">Transport</keyword>
<protein>
    <submittedName>
        <fullName evidence="9">MFS transporter</fullName>
    </submittedName>
</protein>
<feature type="transmembrane region" description="Helical" evidence="7">
    <location>
        <begin position="20"/>
        <end position="46"/>
    </location>
</feature>
<dbReference type="InterPro" id="IPR020846">
    <property type="entry name" value="MFS_dom"/>
</dbReference>
<comment type="subcellular location">
    <subcellularLocation>
        <location evidence="1">Cell membrane</location>
        <topology evidence="1">Multi-pass membrane protein</topology>
    </subcellularLocation>
</comment>
<keyword evidence="5 7" id="KW-1133">Transmembrane helix</keyword>
<dbReference type="PANTHER" id="PTHR23513:SF6">
    <property type="entry name" value="MAJOR FACILITATOR SUPERFAMILY ASSOCIATED DOMAIN-CONTAINING PROTEIN"/>
    <property type="match status" value="1"/>
</dbReference>
<accession>A0ABW4ZTB8</accession>
<dbReference type="InterPro" id="IPR036259">
    <property type="entry name" value="MFS_trans_sf"/>
</dbReference>
<feature type="domain" description="Major facilitator superfamily (MFS) profile" evidence="8">
    <location>
        <begin position="1"/>
        <end position="406"/>
    </location>
</feature>
<dbReference type="CDD" id="cd06173">
    <property type="entry name" value="MFS_MefA_like"/>
    <property type="match status" value="1"/>
</dbReference>
<keyword evidence="6 7" id="KW-0472">Membrane</keyword>
<evidence type="ECO:0000256" key="2">
    <source>
        <dbReference type="ARBA" id="ARBA00022448"/>
    </source>
</evidence>
<feature type="transmembrane region" description="Helical" evidence="7">
    <location>
        <begin position="52"/>
        <end position="74"/>
    </location>
</feature>
<evidence type="ECO:0000256" key="7">
    <source>
        <dbReference type="SAM" id="Phobius"/>
    </source>
</evidence>
<keyword evidence="10" id="KW-1185">Reference proteome</keyword>
<evidence type="ECO:0000256" key="5">
    <source>
        <dbReference type="ARBA" id="ARBA00022989"/>
    </source>
</evidence>
<feature type="transmembrane region" description="Helical" evidence="7">
    <location>
        <begin position="318"/>
        <end position="340"/>
    </location>
</feature>